<reference evidence="2" key="2">
    <citation type="journal article" date="2023" name="Microbiol Resour">
        <title>Decontamination and Annotation of the Draft Genome Sequence of the Oomycete Lagenidium giganteum ARSEF 373.</title>
        <authorList>
            <person name="Morgan W.R."/>
            <person name="Tartar A."/>
        </authorList>
    </citation>
    <scope>NUCLEOTIDE SEQUENCE</scope>
    <source>
        <strain evidence="2">ARSEF 373</strain>
    </source>
</reference>
<gene>
    <name evidence="2" type="ORF">N0F65_009001</name>
</gene>
<comment type="caution">
    <text evidence="2">The sequence shown here is derived from an EMBL/GenBank/DDBJ whole genome shotgun (WGS) entry which is preliminary data.</text>
</comment>
<feature type="region of interest" description="Disordered" evidence="1">
    <location>
        <begin position="134"/>
        <end position="155"/>
    </location>
</feature>
<dbReference type="AlphaFoldDB" id="A0AAV2YLZ5"/>
<organism evidence="2 3">
    <name type="scientific">Lagenidium giganteum</name>
    <dbReference type="NCBI Taxonomy" id="4803"/>
    <lineage>
        <taxon>Eukaryota</taxon>
        <taxon>Sar</taxon>
        <taxon>Stramenopiles</taxon>
        <taxon>Oomycota</taxon>
        <taxon>Peronosporomycetes</taxon>
        <taxon>Pythiales</taxon>
        <taxon>Pythiaceae</taxon>
    </lineage>
</organism>
<evidence type="ECO:0000313" key="2">
    <source>
        <dbReference type="EMBL" id="DAZ96022.1"/>
    </source>
</evidence>
<evidence type="ECO:0000256" key="1">
    <source>
        <dbReference type="SAM" id="MobiDB-lite"/>
    </source>
</evidence>
<evidence type="ECO:0000313" key="3">
    <source>
        <dbReference type="Proteomes" id="UP001146120"/>
    </source>
</evidence>
<reference evidence="2" key="1">
    <citation type="submission" date="2022-11" db="EMBL/GenBank/DDBJ databases">
        <authorList>
            <person name="Morgan W.R."/>
            <person name="Tartar A."/>
        </authorList>
    </citation>
    <scope>NUCLEOTIDE SEQUENCE</scope>
    <source>
        <strain evidence="2">ARSEF 373</strain>
    </source>
</reference>
<accession>A0AAV2YLZ5</accession>
<keyword evidence="3" id="KW-1185">Reference proteome</keyword>
<proteinExistence type="predicted"/>
<dbReference type="EMBL" id="DAKRPA010000181">
    <property type="protein sequence ID" value="DAZ96022.1"/>
    <property type="molecule type" value="Genomic_DNA"/>
</dbReference>
<sequence length="155" mass="17598">MLQVVGYSVLFIAVYLTAKAVALRQLSNDATKLHGREFDAYQRLPLEELLDAPIRASCLVRNRLSMEVLTRGQRYIRPSCYIDYGILPRDGYIEGRTGFANIVKPAVDEALVMKRNKEQHSKYRYTSFGGGRQDSIVLEEKPPANASQEMTVKDR</sequence>
<protein>
    <submittedName>
        <fullName evidence="2">Uncharacterized protein</fullName>
    </submittedName>
</protein>
<feature type="compositionally biased region" description="Polar residues" evidence="1">
    <location>
        <begin position="145"/>
        <end position="155"/>
    </location>
</feature>
<name>A0AAV2YLZ5_9STRA</name>
<dbReference type="Proteomes" id="UP001146120">
    <property type="component" value="Unassembled WGS sequence"/>
</dbReference>